<sequence length="374" mass="42058">MIIDRYFCGPLHVYYAFSPIRSRHWSSLSHANDIPTQNSDEQSFNIMPLKCLMEYGQECMIKDRACMLPLFGMPSGHARTAFYASLISLRPHVISYDSAPILVANIASFSIMPPSRLAQCGLDICFMPCMTCKSSCRICSNGCLSRDNKSKLESLVMLSPRDPLMLPGSLHAAIDSLTSTVACNFAKAMNDEERPLLIDATTYLVKASAKPDPKTQYFIELNSPPPLYLSADFRDASSSDIRDKSMVTQRIPFLIFQYLPMSNQARIQKNIGEYRQVSPIFSNSKNQDSSFHQGSSFDAFFVEDPTRIHFFQSLQIIPLLESSLHLLFSMLGAGRLIEYDPQGSSATAMTFGIFTYRETIRKESGDKFLLLWTT</sequence>
<proteinExistence type="predicted"/>
<keyword evidence="2" id="KW-1185">Reference proteome</keyword>
<accession>A0AAN9R7E3</accession>
<name>A0AAN9R7E3_CANGL</name>
<comment type="caution">
    <text evidence="1">The sequence shown here is derived from an EMBL/GenBank/DDBJ whole genome shotgun (WGS) entry which is preliminary data.</text>
</comment>
<protein>
    <submittedName>
        <fullName evidence="1">Uncharacterized protein</fullName>
    </submittedName>
</protein>
<dbReference type="AlphaFoldDB" id="A0AAN9R7E3"/>
<reference evidence="1 2" key="1">
    <citation type="submission" date="2024-01" db="EMBL/GenBank/DDBJ databases">
        <title>The genomes of 5 underutilized Papilionoideae crops provide insights into root nodulation and disease resistanc.</title>
        <authorList>
            <person name="Jiang F."/>
        </authorList>
    </citation>
    <scope>NUCLEOTIDE SEQUENCE [LARGE SCALE GENOMIC DNA]</scope>
    <source>
        <strain evidence="1">LVBAO_FW01</strain>
        <tissue evidence="1">Leaves</tissue>
    </source>
</reference>
<evidence type="ECO:0000313" key="2">
    <source>
        <dbReference type="Proteomes" id="UP001367508"/>
    </source>
</evidence>
<evidence type="ECO:0000313" key="1">
    <source>
        <dbReference type="EMBL" id="KAK7361941.1"/>
    </source>
</evidence>
<gene>
    <name evidence="1" type="ORF">VNO77_04037</name>
</gene>
<organism evidence="1 2">
    <name type="scientific">Canavalia gladiata</name>
    <name type="common">Sword bean</name>
    <name type="synonym">Dolichos gladiatus</name>
    <dbReference type="NCBI Taxonomy" id="3824"/>
    <lineage>
        <taxon>Eukaryota</taxon>
        <taxon>Viridiplantae</taxon>
        <taxon>Streptophyta</taxon>
        <taxon>Embryophyta</taxon>
        <taxon>Tracheophyta</taxon>
        <taxon>Spermatophyta</taxon>
        <taxon>Magnoliopsida</taxon>
        <taxon>eudicotyledons</taxon>
        <taxon>Gunneridae</taxon>
        <taxon>Pentapetalae</taxon>
        <taxon>rosids</taxon>
        <taxon>fabids</taxon>
        <taxon>Fabales</taxon>
        <taxon>Fabaceae</taxon>
        <taxon>Papilionoideae</taxon>
        <taxon>50 kb inversion clade</taxon>
        <taxon>NPAAA clade</taxon>
        <taxon>indigoferoid/millettioid clade</taxon>
        <taxon>Phaseoleae</taxon>
        <taxon>Canavalia</taxon>
    </lineage>
</organism>
<dbReference type="Proteomes" id="UP001367508">
    <property type="component" value="Unassembled WGS sequence"/>
</dbReference>
<dbReference type="EMBL" id="JAYMYQ010000001">
    <property type="protein sequence ID" value="KAK7361941.1"/>
    <property type="molecule type" value="Genomic_DNA"/>
</dbReference>